<gene>
    <name evidence="2" type="ORF">AMST5_01496</name>
</gene>
<dbReference type="EMBL" id="OY288114">
    <property type="protein sequence ID" value="CAJ0862513.1"/>
    <property type="molecule type" value="Genomic_DNA"/>
</dbReference>
<reference evidence="2" key="1">
    <citation type="submission" date="2023-07" db="EMBL/GenBank/DDBJ databases">
        <authorList>
            <person name="Pelsma A.J. K."/>
        </authorList>
    </citation>
    <scope>NUCLEOTIDE SEQUENCE</scope>
</reference>
<keyword evidence="1" id="KW-0812">Transmembrane</keyword>
<sequence length="167" mass="18288">MQGLKRLKLTRLTPFFRRRTLAQTGPWVKKRLMNVFVLNLPTRAELNPALTQISTLIEAAGVMTIVIAALVATLSFLFGGLSSGDWQGALRLYRANLGRGILLGLELLVAADIIGTVAVTPSLANLAVLGGIVLIRTFLSFSLEVEIEGRWPWARLAAPREEKPEQL</sequence>
<evidence type="ECO:0008006" key="3">
    <source>
        <dbReference type="Google" id="ProtNLM"/>
    </source>
</evidence>
<dbReference type="AlphaFoldDB" id="A0AA48LYI3"/>
<accession>A0AA48LYI3</accession>
<dbReference type="PANTHER" id="PTHR38468">
    <property type="entry name" value="SLL0939 PROTEIN"/>
    <property type="match status" value="1"/>
</dbReference>
<dbReference type="PANTHER" id="PTHR38468:SF1">
    <property type="entry name" value="SLL0939 PROTEIN"/>
    <property type="match status" value="1"/>
</dbReference>
<evidence type="ECO:0000313" key="2">
    <source>
        <dbReference type="EMBL" id="CAJ0862513.1"/>
    </source>
</evidence>
<organism evidence="2">
    <name type="scientific">freshwater sediment metagenome</name>
    <dbReference type="NCBI Taxonomy" id="556182"/>
    <lineage>
        <taxon>unclassified sequences</taxon>
        <taxon>metagenomes</taxon>
        <taxon>ecological metagenomes</taxon>
    </lineage>
</organism>
<dbReference type="InterPro" id="IPR012427">
    <property type="entry name" value="DUF1622"/>
</dbReference>
<keyword evidence="1" id="KW-1133">Transmembrane helix</keyword>
<evidence type="ECO:0000256" key="1">
    <source>
        <dbReference type="SAM" id="Phobius"/>
    </source>
</evidence>
<proteinExistence type="predicted"/>
<protein>
    <recommendedName>
        <fullName evidence="3">DUF1622 domain-containing protein</fullName>
    </recommendedName>
</protein>
<keyword evidence="1" id="KW-0472">Membrane</keyword>
<dbReference type="Pfam" id="PF07784">
    <property type="entry name" value="DUF1622"/>
    <property type="match status" value="1"/>
</dbReference>
<feature type="transmembrane region" description="Helical" evidence="1">
    <location>
        <begin position="56"/>
        <end position="79"/>
    </location>
</feature>
<name>A0AA48LYI3_9ZZZZ</name>